<keyword evidence="4" id="KW-0808">Transferase</keyword>
<dbReference type="GO" id="GO:0000155">
    <property type="term" value="F:phosphorelay sensor kinase activity"/>
    <property type="evidence" value="ECO:0007669"/>
    <property type="project" value="InterPro"/>
</dbReference>
<dbReference type="EMBL" id="CADCWC010000501">
    <property type="protein sequence ID" value="CAA9556297.1"/>
    <property type="molecule type" value="Genomic_DNA"/>
</dbReference>
<dbReference type="CDD" id="cd16917">
    <property type="entry name" value="HATPase_UhpB-NarQ-NarX-like"/>
    <property type="match status" value="1"/>
</dbReference>
<dbReference type="Pfam" id="PF07730">
    <property type="entry name" value="HisKA_3"/>
    <property type="match status" value="1"/>
</dbReference>
<keyword evidence="6 11" id="KW-0418">Kinase</keyword>
<keyword evidence="8" id="KW-0902">Two-component regulatory system</keyword>
<keyword evidence="5" id="KW-0547">Nucleotide-binding</keyword>
<reference evidence="11" key="1">
    <citation type="submission" date="2020-02" db="EMBL/GenBank/DDBJ databases">
        <authorList>
            <person name="Meier V. D."/>
        </authorList>
    </citation>
    <scope>NUCLEOTIDE SEQUENCE</scope>
    <source>
        <strain evidence="11">AVDCRST_MAG79</strain>
    </source>
</reference>
<organism evidence="11">
    <name type="scientific">uncultured Thermoleophilia bacterium</name>
    <dbReference type="NCBI Taxonomy" id="1497501"/>
    <lineage>
        <taxon>Bacteria</taxon>
        <taxon>Bacillati</taxon>
        <taxon>Actinomycetota</taxon>
        <taxon>Thermoleophilia</taxon>
        <taxon>environmental samples</taxon>
    </lineage>
</organism>
<evidence type="ECO:0000256" key="3">
    <source>
        <dbReference type="ARBA" id="ARBA00022553"/>
    </source>
</evidence>
<dbReference type="PANTHER" id="PTHR24421:SF10">
    <property type="entry name" value="NITRATE_NITRITE SENSOR PROTEIN NARQ"/>
    <property type="match status" value="1"/>
</dbReference>
<dbReference type="GO" id="GO:0016020">
    <property type="term" value="C:membrane"/>
    <property type="evidence" value="ECO:0007669"/>
    <property type="project" value="InterPro"/>
</dbReference>
<dbReference type="Gene3D" id="3.30.565.10">
    <property type="entry name" value="Histidine kinase-like ATPase, C-terminal domain"/>
    <property type="match status" value="1"/>
</dbReference>
<dbReference type="InterPro" id="IPR003594">
    <property type="entry name" value="HATPase_dom"/>
</dbReference>
<evidence type="ECO:0000256" key="2">
    <source>
        <dbReference type="ARBA" id="ARBA00012438"/>
    </source>
</evidence>
<name>A0A6J4UPG7_9ACTN</name>
<dbReference type="EC" id="2.7.13.3" evidence="2"/>
<dbReference type="InterPro" id="IPR036890">
    <property type="entry name" value="HATPase_C_sf"/>
</dbReference>
<dbReference type="GO" id="GO:0046983">
    <property type="term" value="F:protein dimerization activity"/>
    <property type="evidence" value="ECO:0007669"/>
    <property type="project" value="InterPro"/>
</dbReference>
<comment type="catalytic activity">
    <reaction evidence="1">
        <text>ATP + protein L-histidine = ADP + protein N-phospho-L-histidine.</text>
        <dbReference type="EC" id="2.7.13.3"/>
    </reaction>
</comment>
<evidence type="ECO:0000256" key="1">
    <source>
        <dbReference type="ARBA" id="ARBA00000085"/>
    </source>
</evidence>
<dbReference type="GO" id="GO:0005524">
    <property type="term" value="F:ATP binding"/>
    <property type="evidence" value="ECO:0007669"/>
    <property type="project" value="UniProtKB-KW"/>
</dbReference>
<protein>
    <recommendedName>
        <fullName evidence="2">histidine kinase</fullName>
        <ecNumber evidence="2">2.7.13.3</ecNumber>
    </recommendedName>
</protein>
<evidence type="ECO:0000256" key="4">
    <source>
        <dbReference type="ARBA" id="ARBA00022679"/>
    </source>
</evidence>
<evidence type="ECO:0000256" key="8">
    <source>
        <dbReference type="ARBA" id="ARBA00023012"/>
    </source>
</evidence>
<evidence type="ECO:0000313" key="11">
    <source>
        <dbReference type="EMBL" id="CAA9556297.1"/>
    </source>
</evidence>
<dbReference type="InterPro" id="IPR011712">
    <property type="entry name" value="Sig_transdc_His_kin_sub3_dim/P"/>
</dbReference>
<evidence type="ECO:0000256" key="5">
    <source>
        <dbReference type="ARBA" id="ARBA00022741"/>
    </source>
</evidence>
<evidence type="ECO:0000259" key="9">
    <source>
        <dbReference type="Pfam" id="PF02518"/>
    </source>
</evidence>
<dbReference type="InterPro" id="IPR050482">
    <property type="entry name" value="Sensor_HK_TwoCompSys"/>
</dbReference>
<keyword evidence="7" id="KW-0067">ATP-binding</keyword>
<feature type="non-terminal residue" evidence="11">
    <location>
        <position position="1"/>
    </location>
</feature>
<sequence length="241" mass="25164">LVLGVAVRGFRERSSAERRATALAAARDEHAREAVAEERARLARELHDVVSHSVAVMIVQAEAGDVLLDDDPARARSALRSIAASGRDALLDLRRLLGVLRAEEGAAALGPQPGVGAIESLLDDVRAAGLDVDLAVEGRPEPLPVALDLSAYRIVQEGLTNVIRHAGGARARVTLRYEDGRLGVEVSDDGHAPASPAGAAGRGLIGVRERVALYGGEVEAGPRADGGFTLRAVLPLDRSPA</sequence>
<proteinExistence type="predicted"/>
<evidence type="ECO:0000256" key="7">
    <source>
        <dbReference type="ARBA" id="ARBA00022840"/>
    </source>
</evidence>
<evidence type="ECO:0000259" key="10">
    <source>
        <dbReference type="Pfam" id="PF07730"/>
    </source>
</evidence>
<accession>A0A6J4UPG7</accession>
<dbReference type="Pfam" id="PF02518">
    <property type="entry name" value="HATPase_c"/>
    <property type="match status" value="1"/>
</dbReference>
<dbReference type="PANTHER" id="PTHR24421">
    <property type="entry name" value="NITRATE/NITRITE SENSOR PROTEIN NARX-RELATED"/>
    <property type="match status" value="1"/>
</dbReference>
<keyword evidence="3" id="KW-0597">Phosphoprotein</keyword>
<dbReference type="AlphaFoldDB" id="A0A6J4UPG7"/>
<gene>
    <name evidence="11" type="ORF">AVDCRST_MAG79-3114</name>
</gene>
<evidence type="ECO:0000256" key="6">
    <source>
        <dbReference type="ARBA" id="ARBA00022777"/>
    </source>
</evidence>
<dbReference type="SUPFAM" id="SSF55874">
    <property type="entry name" value="ATPase domain of HSP90 chaperone/DNA topoisomerase II/histidine kinase"/>
    <property type="match status" value="1"/>
</dbReference>
<feature type="domain" description="Histidine kinase/HSP90-like ATPase" evidence="9">
    <location>
        <begin position="151"/>
        <end position="237"/>
    </location>
</feature>
<dbReference type="Gene3D" id="1.20.5.1930">
    <property type="match status" value="1"/>
</dbReference>
<feature type="domain" description="Signal transduction histidine kinase subgroup 3 dimerisation and phosphoacceptor" evidence="10">
    <location>
        <begin position="38"/>
        <end position="103"/>
    </location>
</feature>